<dbReference type="Gene3D" id="1.25.40.10">
    <property type="entry name" value="Tetratricopeptide repeat domain"/>
    <property type="match status" value="3"/>
</dbReference>
<gene>
    <name evidence="4" type="ORF">HS088_TW15G01192</name>
</gene>
<evidence type="ECO:0000256" key="1">
    <source>
        <dbReference type="ARBA" id="ARBA00022737"/>
    </source>
</evidence>
<dbReference type="InParanoid" id="A0A7J7CNL2"/>
<dbReference type="Pfam" id="PF20431">
    <property type="entry name" value="E_motif"/>
    <property type="match status" value="1"/>
</dbReference>
<dbReference type="GO" id="GO:0009451">
    <property type="term" value="P:RNA modification"/>
    <property type="evidence" value="ECO:0007669"/>
    <property type="project" value="InterPro"/>
</dbReference>
<keyword evidence="3" id="KW-1133">Transmembrane helix</keyword>
<dbReference type="InterPro" id="IPR002885">
    <property type="entry name" value="PPR_rpt"/>
</dbReference>
<comment type="caution">
    <text evidence="4">The sequence shown here is derived from an EMBL/GenBank/DDBJ whole genome shotgun (WGS) entry which is preliminary data.</text>
</comment>
<feature type="repeat" description="PPR" evidence="2">
    <location>
        <begin position="191"/>
        <end position="225"/>
    </location>
</feature>
<dbReference type="InterPro" id="IPR011990">
    <property type="entry name" value="TPR-like_helical_dom_sf"/>
</dbReference>
<organism evidence="4 5">
    <name type="scientific">Tripterygium wilfordii</name>
    <name type="common">Thunder God vine</name>
    <dbReference type="NCBI Taxonomy" id="458696"/>
    <lineage>
        <taxon>Eukaryota</taxon>
        <taxon>Viridiplantae</taxon>
        <taxon>Streptophyta</taxon>
        <taxon>Embryophyta</taxon>
        <taxon>Tracheophyta</taxon>
        <taxon>Spermatophyta</taxon>
        <taxon>Magnoliopsida</taxon>
        <taxon>eudicotyledons</taxon>
        <taxon>Gunneridae</taxon>
        <taxon>Pentapetalae</taxon>
        <taxon>rosids</taxon>
        <taxon>fabids</taxon>
        <taxon>Celastrales</taxon>
        <taxon>Celastraceae</taxon>
        <taxon>Tripterygium</taxon>
    </lineage>
</organism>
<dbReference type="Pfam" id="PF13041">
    <property type="entry name" value="PPR_2"/>
    <property type="match status" value="2"/>
</dbReference>
<dbReference type="PANTHER" id="PTHR47926">
    <property type="entry name" value="PENTATRICOPEPTIDE REPEAT-CONTAINING PROTEIN"/>
    <property type="match status" value="1"/>
</dbReference>
<dbReference type="SUPFAM" id="SSF48452">
    <property type="entry name" value="TPR-like"/>
    <property type="match status" value="2"/>
</dbReference>
<dbReference type="FunFam" id="1.25.40.10:FF:000242">
    <property type="entry name" value="Pentatricopeptide repeat-containing protein"/>
    <property type="match status" value="1"/>
</dbReference>
<dbReference type="OrthoDB" id="185373at2759"/>
<dbReference type="Pfam" id="PF01535">
    <property type="entry name" value="PPR"/>
    <property type="match status" value="2"/>
</dbReference>
<evidence type="ECO:0000256" key="3">
    <source>
        <dbReference type="SAM" id="Phobius"/>
    </source>
</evidence>
<dbReference type="InterPro" id="IPR046960">
    <property type="entry name" value="PPR_At4g14850-like_plant"/>
</dbReference>
<dbReference type="AlphaFoldDB" id="A0A7J7CNL2"/>
<keyword evidence="5" id="KW-1185">Reference proteome</keyword>
<sequence length="553" mass="61605">MRLCRFPPSSHRSLFKSKSFTSSTSTAAPDLIYSLSRCSNLKHINQIHGFMIHQGLHRDNLLLSRFVDVCMALGFLGYAFSVFGSNPDPNIYLYNTMIKALSQADSAKDPIGLFNRIQVVGLRPDSYSFPFVLKAVIRLSTVETGKQIHCQSLVIGLDSNVNVVTALIQMYSFYGCVPDARKLFDGVSSRDVVFWNAMVAGYAKVGDMESARELFERMPERNVISWTTVIAGYTQINRPDEAITVFQRMQLDGVEPDEIAMSAALSACADLGALEMGEWIHNYIDKRGLNKVVPLKNALIDMYAKSGKIGKAIKVFESMKSRSVISWTTIIAGLALHGLARKSLEIFSRMEMAKVKPNVVTFIAVLSACSHVGLVEMGLWFFSSMKPKYGIEPKIEHYGCMVDLLGRAGYLQEAQELVKRMPFEANAAIWGSLLAASNVHGDADLGATALRHLIKLEPNHSGNYTLLSNIYAAVGRWNDSRMVRKMMRDTGVQKMPGGCFIEVNNIVHEFVAGDTLHPEFDRIHEVLCMVTEQLECCLLFEKRGIRLDEIDEG</sequence>
<proteinExistence type="predicted"/>
<dbReference type="PANTHER" id="PTHR47926:SF432">
    <property type="entry name" value="(WILD MALAYSIAN BANANA) HYPOTHETICAL PROTEIN"/>
    <property type="match status" value="1"/>
</dbReference>
<name>A0A7J7CNL2_TRIWF</name>
<accession>A0A7J7CNL2</accession>
<dbReference type="InterPro" id="IPR046848">
    <property type="entry name" value="E_motif"/>
</dbReference>
<dbReference type="NCBIfam" id="TIGR00756">
    <property type="entry name" value="PPR"/>
    <property type="match status" value="4"/>
</dbReference>
<reference evidence="4 5" key="1">
    <citation type="journal article" date="2020" name="Nat. Commun.">
        <title>Genome of Tripterygium wilfordii and identification of cytochrome P450 involved in triptolide biosynthesis.</title>
        <authorList>
            <person name="Tu L."/>
            <person name="Su P."/>
            <person name="Zhang Z."/>
            <person name="Gao L."/>
            <person name="Wang J."/>
            <person name="Hu T."/>
            <person name="Zhou J."/>
            <person name="Zhang Y."/>
            <person name="Zhao Y."/>
            <person name="Liu Y."/>
            <person name="Song Y."/>
            <person name="Tong Y."/>
            <person name="Lu Y."/>
            <person name="Yang J."/>
            <person name="Xu C."/>
            <person name="Jia M."/>
            <person name="Peters R.J."/>
            <person name="Huang L."/>
            <person name="Gao W."/>
        </authorList>
    </citation>
    <scope>NUCLEOTIDE SEQUENCE [LARGE SCALE GENOMIC DNA]</scope>
    <source>
        <strain evidence="5">cv. XIE 37</strain>
        <tissue evidence="4">Leaf</tissue>
    </source>
</reference>
<dbReference type="PROSITE" id="PS51375">
    <property type="entry name" value="PPR"/>
    <property type="match status" value="4"/>
</dbReference>
<feature type="transmembrane region" description="Helical" evidence="3">
    <location>
        <begin position="360"/>
        <end position="382"/>
    </location>
</feature>
<protein>
    <submittedName>
        <fullName evidence="4">Pentatricopeptide repeat-containing protein</fullName>
    </submittedName>
</protein>
<dbReference type="EMBL" id="JAAARO010000015">
    <property type="protein sequence ID" value="KAF5735677.1"/>
    <property type="molecule type" value="Genomic_DNA"/>
</dbReference>
<dbReference type="FunCoup" id="A0A7J7CNL2">
    <property type="interactions" value="5"/>
</dbReference>
<evidence type="ECO:0000313" key="5">
    <source>
        <dbReference type="Proteomes" id="UP000593562"/>
    </source>
</evidence>
<keyword evidence="3" id="KW-0472">Membrane</keyword>
<dbReference type="GO" id="GO:0003723">
    <property type="term" value="F:RNA binding"/>
    <property type="evidence" value="ECO:0007669"/>
    <property type="project" value="InterPro"/>
</dbReference>
<keyword evidence="3" id="KW-0812">Transmembrane</keyword>
<feature type="transmembrane region" description="Helical" evidence="3">
    <location>
        <begin position="324"/>
        <end position="340"/>
    </location>
</feature>
<feature type="repeat" description="PPR" evidence="2">
    <location>
        <begin position="323"/>
        <end position="357"/>
    </location>
</feature>
<dbReference type="FunFam" id="1.25.40.10:FF:000348">
    <property type="entry name" value="Pentatricopeptide repeat-containing protein chloroplastic"/>
    <property type="match status" value="1"/>
</dbReference>
<evidence type="ECO:0000313" key="4">
    <source>
        <dbReference type="EMBL" id="KAF5735677.1"/>
    </source>
</evidence>
<evidence type="ECO:0000256" key="2">
    <source>
        <dbReference type="PROSITE-ProRule" id="PRU00708"/>
    </source>
</evidence>
<dbReference type="Proteomes" id="UP000593562">
    <property type="component" value="Unassembled WGS sequence"/>
</dbReference>
<feature type="repeat" description="PPR" evidence="2">
    <location>
        <begin position="90"/>
        <end position="124"/>
    </location>
</feature>
<feature type="repeat" description="PPR" evidence="2">
    <location>
        <begin position="226"/>
        <end position="256"/>
    </location>
</feature>
<keyword evidence="1" id="KW-0677">Repeat</keyword>